<comment type="caution">
    <text evidence="2">The sequence shown here is derived from an EMBL/GenBank/DDBJ whole genome shotgun (WGS) entry which is preliminary data.</text>
</comment>
<feature type="transmembrane region" description="Helical" evidence="1">
    <location>
        <begin position="698"/>
        <end position="717"/>
    </location>
</feature>
<dbReference type="InterPro" id="IPR011989">
    <property type="entry name" value="ARM-like"/>
</dbReference>
<feature type="transmembrane region" description="Helical" evidence="1">
    <location>
        <begin position="339"/>
        <end position="361"/>
    </location>
</feature>
<feature type="transmembrane region" description="Helical" evidence="1">
    <location>
        <begin position="729"/>
        <end position="747"/>
    </location>
</feature>
<dbReference type="EMBL" id="LEPB01000004">
    <property type="protein sequence ID" value="RCA11017.1"/>
    <property type="molecule type" value="Genomic_DNA"/>
</dbReference>
<organism evidence="2 3">
    <name type="scientific">Enterococcus durans</name>
    <dbReference type="NCBI Taxonomy" id="53345"/>
    <lineage>
        <taxon>Bacteria</taxon>
        <taxon>Bacillati</taxon>
        <taxon>Bacillota</taxon>
        <taxon>Bacilli</taxon>
        <taxon>Lactobacillales</taxon>
        <taxon>Enterococcaceae</taxon>
        <taxon>Enterococcus</taxon>
    </lineage>
</organism>
<dbReference type="Gene3D" id="1.25.10.10">
    <property type="entry name" value="Leucine-rich Repeat Variant"/>
    <property type="match status" value="1"/>
</dbReference>
<evidence type="ECO:0000313" key="2">
    <source>
        <dbReference type="EMBL" id="RCA11017.1"/>
    </source>
</evidence>
<accession>A0A367CED9</accession>
<dbReference type="SUPFAM" id="SSF48371">
    <property type="entry name" value="ARM repeat"/>
    <property type="match status" value="1"/>
</dbReference>
<feature type="transmembrane region" description="Helical" evidence="1">
    <location>
        <begin position="673"/>
        <end position="692"/>
    </location>
</feature>
<keyword evidence="1" id="KW-0472">Membrane</keyword>
<dbReference type="PANTHER" id="PTHR37813:SF1">
    <property type="entry name" value="FELS-2 PROPHAGE PROTEIN"/>
    <property type="match status" value="1"/>
</dbReference>
<protein>
    <recommendedName>
        <fullName evidence="4">Tape measure protein</fullName>
    </recommendedName>
</protein>
<evidence type="ECO:0000313" key="3">
    <source>
        <dbReference type="Proteomes" id="UP000252797"/>
    </source>
</evidence>
<name>A0A367CED9_9ENTE</name>
<dbReference type="AlphaFoldDB" id="A0A367CED9"/>
<dbReference type="InterPro" id="IPR016024">
    <property type="entry name" value="ARM-type_fold"/>
</dbReference>
<keyword evidence="1" id="KW-1133">Transmembrane helix</keyword>
<reference evidence="2 3" key="1">
    <citation type="submission" date="2015-06" db="EMBL/GenBank/DDBJ databases">
        <title>The Genome Sequence of Enterococcus durans 4EA1.</title>
        <authorList>
            <consortium name="The Broad Institute Genomics Platform"/>
            <consortium name="The Broad Institute Genome Sequencing Center for Infectious Disease"/>
            <person name="Earl A.M."/>
            <person name="Van Tyne D."/>
            <person name="Lebreton F."/>
            <person name="Saavedra J.T."/>
            <person name="Gilmore M.S."/>
            <person name="Manson Mcguire A."/>
            <person name="Clock S."/>
            <person name="Crupain M."/>
            <person name="Rangan U."/>
            <person name="Young S."/>
            <person name="Abouelleil A."/>
            <person name="Cao P."/>
            <person name="Chapman S.B."/>
            <person name="Griggs A."/>
            <person name="Priest M."/>
            <person name="Shea T."/>
            <person name="Wortman J."/>
            <person name="Nusbaum C."/>
            <person name="Birren B."/>
        </authorList>
    </citation>
    <scope>NUCLEOTIDE SEQUENCE [LARGE SCALE GENOMIC DNA]</scope>
    <source>
        <strain evidence="2 3">4EA1</strain>
    </source>
</reference>
<sequence length="1085" mass="114184">MADGQVVIDVDVNGKDVARLNSQLDQLESSSNKSGLSIKNLAVSMGLVKVASAAISKAYSAMKTAFSAAISEGANLQQSLGGVETLFKGSADKVKRYADEAYKTSGLSANAYMENVTSFSASLLQSVSGDTEKAADVANMAMIDMSDNANKMGSNMGDIQNAYQGFAKQNYTMLDNLKLGYGGTKEEMQRLLSDAEKLTGVKYDINNLSDVYNAIHAIQGKLDITGTTAKEAASTLSGSFESMKASLSNVLGKMALGQDIKPALNQLAETTSTFLFGNFIPMVGNILKALPGAIATFIKAAIPYVKQAFGELLASISDSVPILGNLFDFISKNAAAFKLFGSVLIGAVAGFAAFKGAIGIFNSVKTAILGVKTAFTLMKTVLLANPFGLVIAAIGALAGAFIYFYKTSEVFRSKVDGIVNSLKSFIAPIDTVFKGVKLLVQGFSEMLTNGPGEKIAQLREQFIQLFPEELWKKMINFSAKINDLKLGIVAIGKIISGSIGSFGELEYFLGGIFSYDTTKRIMAIGEAVKNVITWFENLITPANSASKSFDIFSIGAKVLKGIVLALLGPFGLAIKAFELIAKVLGGGDIGKGIDTILDSFSGLANGIKMYGPQLGSNFGKALEGILVSIASALPGIISGGLQVIAGFISGIAQGLPQLAIAAAQLITSFTEAIVILIPTVVLAATSIITSFLGAMTVALPQIIAAGAGLINALLQGITQQLPMLVENMALLITTWLISLNAYMPMIMQAGFNLLITFLQGIANNIGQVTQKALDIVINFAQVIAQNMPTIVNAAVNLMVNFVNSLASRMPDIVKSAVNLIVNFVNGIASNLQAIINAAVNLIVAFLQGIASRINTIVNAAMDLVDAMVRGIIQAQGRLMNAAITLINGFANNIRSRQEEVRGAALNLLDAIVGVFVPDSLYSTGKNIIQGLINGIGSMTGAVASKISEVAGGIKDKITGALGIHSPSRWMRDYVGKFIPQGIAVGIEADAKSAYSAMNKLSDGLMNSITPESALGTSRMGMASVGSQIVNNTYNNQKQLDVDKLAQIIANQPLEVSSYLDGNLVGDNMDQRFGKTINRRKYTNGG</sequence>
<dbReference type="Proteomes" id="UP000252797">
    <property type="component" value="Unassembled WGS sequence"/>
</dbReference>
<evidence type="ECO:0008006" key="4">
    <source>
        <dbReference type="Google" id="ProtNLM"/>
    </source>
</evidence>
<feature type="transmembrane region" description="Helical" evidence="1">
    <location>
        <begin position="381"/>
        <end position="405"/>
    </location>
</feature>
<evidence type="ECO:0000256" key="1">
    <source>
        <dbReference type="SAM" id="Phobius"/>
    </source>
</evidence>
<keyword evidence="1" id="KW-0812">Transmembrane</keyword>
<proteinExistence type="predicted"/>
<dbReference type="RefSeq" id="WP_228012494.1">
    <property type="nucleotide sequence ID" value="NZ_JAANZI010000006.1"/>
</dbReference>
<gene>
    <name evidence="2" type="ORF">EA71_01772</name>
</gene>
<dbReference type="PANTHER" id="PTHR37813">
    <property type="entry name" value="FELS-2 PROPHAGE PROTEIN"/>
    <property type="match status" value="1"/>
</dbReference>